<comment type="subcellular location">
    <subcellularLocation>
        <location evidence="1">Membrane</location>
        <topology evidence="1">Multi-pass membrane protein</topology>
    </subcellularLocation>
</comment>
<evidence type="ECO:0000256" key="6">
    <source>
        <dbReference type="ARBA" id="ARBA00023170"/>
    </source>
</evidence>
<evidence type="ECO:0000256" key="1">
    <source>
        <dbReference type="ARBA" id="ARBA00004141"/>
    </source>
</evidence>
<dbReference type="AlphaFoldDB" id="Q0MUS4"/>
<name>Q0MUS4_HALDH</name>
<evidence type="ECO:0000256" key="7">
    <source>
        <dbReference type="ARBA" id="ARBA00023224"/>
    </source>
</evidence>
<dbReference type="Gene3D" id="1.20.1070.10">
    <property type="entry name" value="Rhodopsin 7-helix transmembrane proteins"/>
    <property type="match status" value="1"/>
</dbReference>
<accession>Q0MUS4</accession>
<keyword evidence="6" id="KW-0675">Receptor</keyword>
<dbReference type="CDD" id="cd00637">
    <property type="entry name" value="7tm_classA_rhodopsin-like"/>
    <property type="match status" value="1"/>
</dbReference>
<feature type="transmembrane region" description="Helical" evidence="8">
    <location>
        <begin position="101"/>
        <end position="120"/>
    </location>
</feature>
<dbReference type="PANTHER" id="PTHR24238:SF47">
    <property type="entry name" value="ECDYSTEROIDS_DOPAMINE RECEPTOR-RELATED"/>
    <property type="match status" value="1"/>
</dbReference>
<proteinExistence type="evidence at transcript level"/>
<keyword evidence="5 8" id="KW-0472">Membrane</keyword>
<dbReference type="PROSITE" id="PS50262">
    <property type="entry name" value="G_PROTEIN_RECEP_F1_2"/>
    <property type="match status" value="1"/>
</dbReference>
<evidence type="ECO:0000313" key="10">
    <source>
        <dbReference type="EMBL" id="ABH10673.1"/>
    </source>
</evidence>
<dbReference type="PRINTS" id="PR00237">
    <property type="entry name" value="GPCRRHODOPSN"/>
</dbReference>
<reference evidence="10" key="1">
    <citation type="submission" date="2006-07" db="EMBL/GenBank/DDBJ databases">
        <title>Haliotis discus hannai: structure analysis and tissue distribution.</title>
        <authorList>
            <person name="Zheng M.G."/>
            <person name="Wang L."/>
            <person name="Bi Y.D."/>
        </authorList>
    </citation>
    <scope>NUCLEOTIDE SEQUENCE</scope>
</reference>
<sequence length="350" mass="39563">MIPNSTTDYPDVSRNTASYLWKWHGAEVIFLCLMLVLAILGNILVIYIYHFRWRRSNFSLFIEVLAALDLTNASITIPLFLVITLNDQNQRFTVVCQTSSFVAMTTVMASAVVLVVIAFDRNRNICNPLKKKISVDSARKFCLLGLSVGIAVAIPSIFVNGRRELMFEDNGVRVNITQCYFREEMDWTALFWFFMTILSVVFIAVMITLAFLYISIYRALKIHTARRPSTTICEKKNKMFRSHKTSAKIFFAVTVAFFCSYFPYFIAVIVFLFDGQMNVLSPGVKAVADIAKLSPLMSNAVNPLIYSVSSKRFRKEVFDVFRCAGFKQTPSERGRTVVQGTASSTADADS</sequence>
<feature type="transmembrane region" description="Helical" evidence="8">
    <location>
        <begin position="60"/>
        <end position="81"/>
    </location>
</feature>
<dbReference type="GO" id="GO:0004930">
    <property type="term" value="F:G protein-coupled receptor activity"/>
    <property type="evidence" value="ECO:0007669"/>
    <property type="project" value="UniProtKB-KW"/>
</dbReference>
<feature type="transmembrane region" description="Helical" evidence="8">
    <location>
        <begin position="249"/>
        <end position="273"/>
    </location>
</feature>
<dbReference type="PANTHER" id="PTHR24238">
    <property type="entry name" value="G-PROTEIN COUPLED RECEPTOR"/>
    <property type="match status" value="1"/>
</dbReference>
<dbReference type="GO" id="GO:0016020">
    <property type="term" value="C:membrane"/>
    <property type="evidence" value="ECO:0007669"/>
    <property type="project" value="UniProtKB-SubCell"/>
</dbReference>
<evidence type="ECO:0000259" key="9">
    <source>
        <dbReference type="PROSITE" id="PS50262"/>
    </source>
</evidence>
<evidence type="ECO:0000256" key="5">
    <source>
        <dbReference type="ARBA" id="ARBA00023136"/>
    </source>
</evidence>
<dbReference type="GO" id="GO:0007218">
    <property type="term" value="P:neuropeptide signaling pathway"/>
    <property type="evidence" value="ECO:0007669"/>
    <property type="project" value="UniProtKB-KW"/>
</dbReference>
<evidence type="ECO:0000256" key="3">
    <source>
        <dbReference type="ARBA" id="ARBA00022989"/>
    </source>
</evidence>
<keyword evidence="10" id="KW-0527">Neuropeptide</keyword>
<keyword evidence="3 8" id="KW-1133">Transmembrane helix</keyword>
<feature type="transmembrane region" description="Helical" evidence="8">
    <location>
        <begin position="28"/>
        <end position="48"/>
    </location>
</feature>
<feature type="transmembrane region" description="Helical" evidence="8">
    <location>
        <begin position="141"/>
        <end position="159"/>
    </location>
</feature>
<evidence type="ECO:0000256" key="4">
    <source>
        <dbReference type="ARBA" id="ARBA00023040"/>
    </source>
</evidence>
<dbReference type="SUPFAM" id="SSF81321">
    <property type="entry name" value="Family A G protein-coupled receptor-like"/>
    <property type="match status" value="1"/>
</dbReference>
<protein>
    <submittedName>
        <fullName evidence="10">Neuropeptide Y</fullName>
    </submittedName>
</protein>
<organism evidence="10">
    <name type="scientific">Haliotis discus hannai</name>
    <name type="common">Japanese abalone</name>
    <dbReference type="NCBI Taxonomy" id="42344"/>
    <lineage>
        <taxon>Eukaryota</taxon>
        <taxon>Metazoa</taxon>
        <taxon>Spiralia</taxon>
        <taxon>Lophotrochozoa</taxon>
        <taxon>Mollusca</taxon>
        <taxon>Gastropoda</taxon>
        <taxon>Vetigastropoda</taxon>
        <taxon>Lepetellida</taxon>
        <taxon>Haliotoidea</taxon>
        <taxon>Haliotidae</taxon>
        <taxon>Haliotis</taxon>
    </lineage>
</organism>
<keyword evidence="2 8" id="KW-0812">Transmembrane</keyword>
<keyword evidence="4" id="KW-0297">G-protein coupled receptor</keyword>
<feature type="transmembrane region" description="Helical" evidence="8">
    <location>
        <begin position="190"/>
        <end position="217"/>
    </location>
</feature>
<evidence type="ECO:0000256" key="2">
    <source>
        <dbReference type="ARBA" id="ARBA00022692"/>
    </source>
</evidence>
<evidence type="ECO:0000256" key="8">
    <source>
        <dbReference type="SAM" id="Phobius"/>
    </source>
</evidence>
<dbReference type="EMBL" id="DQ845483">
    <property type="protein sequence ID" value="ABH10673.1"/>
    <property type="molecule type" value="mRNA"/>
</dbReference>
<feature type="non-terminal residue" evidence="10">
    <location>
        <position position="1"/>
    </location>
</feature>
<dbReference type="Pfam" id="PF00001">
    <property type="entry name" value="7tm_1"/>
    <property type="match status" value="1"/>
</dbReference>
<keyword evidence="7" id="KW-0807">Transducer</keyword>
<feature type="domain" description="G-protein coupled receptors family 1 profile" evidence="9">
    <location>
        <begin position="41"/>
        <end position="306"/>
    </location>
</feature>
<dbReference type="InterPro" id="IPR000276">
    <property type="entry name" value="GPCR_Rhodpsn"/>
</dbReference>
<dbReference type="InterPro" id="IPR017452">
    <property type="entry name" value="GPCR_Rhodpsn_7TM"/>
</dbReference>